<proteinExistence type="predicted"/>
<protein>
    <submittedName>
        <fullName evidence="4">Predicted protein</fullName>
    </submittedName>
</protein>
<evidence type="ECO:0000313" key="4">
    <source>
        <dbReference type="EMBL" id="EEH54138.1"/>
    </source>
</evidence>
<dbReference type="RefSeq" id="XP_003061508.1">
    <property type="nucleotide sequence ID" value="XM_003061462.1"/>
</dbReference>
<dbReference type="GeneID" id="9686948"/>
<reference evidence="4 5" key="1">
    <citation type="journal article" date="2009" name="Science">
        <title>Green evolution and dynamic adaptations revealed by genomes of the marine picoeukaryotes Micromonas.</title>
        <authorList>
            <person name="Worden A.Z."/>
            <person name="Lee J.H."/>
            <person name="Mock T."/>
            <person name="Rouze P."/>
            <person name="Simmons M.P."/>
            <person name="Aerts A.L."/>
            <person name="Allen A.E."/>
            <person name="Cuvelier M.L."/>
            <person name="Derelle E."/>
            <person name="Everett M.V."/>
            <person name="Foulon E."/>
            <person name="Grimwood J."/>
            <person name="Gundlach H."/>
            <person name="Henrissat B."/>
            <person name="Napoli C."/>
            <person name="McDonald S.M."/>
            <person name="Parker M.S."/>
            <person name="Rombauts S."/>
            <person name="Salamov A."/>
            <person name="Von Dassow P."/>
            <person name="Badger J.H."/>
            <person name="Coutinho P.M."/>
            <person name="Demir E."/>
            <person name="Dubchak I."/>
            <person name="Gentemann C."/>
            <person name="Eikrem W."/>
            <person name="Gready J.E."/>
            <person name="John U."/>
            <person name="Lanier W."/>
            <person name="Lindquist E.A."/>
            <person name="Lucas S."/>
            <person name="Mayer K.F."/>
            <person name="Moreau H."/>
            <person name="Not F."/>
            <person name="Otillar R."/>
            <person name="Panaud O."/>
            <person name="Pangilinan J."/>
            <person name="Paulsen I."/>
            <person name="Piegu B."/>
            <person name="Poliakov A."/>
            <person name="Robbens S."/>
            <person name="Schmutz J."/>
            <person name="Toulza E."/>
            <person name="Wyss T."/>
            <person name="Zelensky A."/>
            <person name="Zhou K."/>
            <person name="Armbrust E.V."/>
            <person name="Bhattacharya D."/>
            <person name="Goodenough U.W."/>
            <person name="Van de Peer Y."/>
            <person name="Grigoriev I.V."/>
        </authorList>
    </citation>
    <scope>NUCLEOTIDE SEQUENCE [LARGE SCALE GENOMIC DNA]</scope>
    <source>
        <strain evidence="4 5">CCMP1545</strain>
    </source>
</reference>
<feature type="compositionally biased region" description="Basic and acidic residues" evidence="1">
    <location>
        <begin position="409"/>
        <end position="431"/>
    </location>
</feature>
<organism evidence="5">
    <name type="scientific">Micromonas pusilla (strain CCMP1545)</name>
    <name type="common">Picoplanktonic green alga</name>
    <dbReference type="NCBI Taxonomy" id="564608"/>
    <lineage>
        <taxon>Eukaryota</taxon>
        <taxon>Viridiplantae</taxon>
        <taxon>Chlorophyta</taxon>
        <taxon>Mamiellophyceae</taxon>
        <taxon>Mamiellales</taxon>
        <taxon>Mamiellaceae</taxon>
        <taxon>Micromonas</taxon>
    </lineage>
</organism>
<dbReference type="AlphaFoldDB" id="C1N152"/>
<evidence type="ECO:0000256" key="1">
    <source>
        <dbReference type="SAM" id="MobiDB-lite"/>
    </source>
</evidence>
<gene>
    <name evidence="4" type="ORF">MICPUCDRAFT_51265</name>
</gene>
<evidence type="ECO:0000259" key="3">
    <source>
        <dbReference type="Pfam" id="PF10277"/>
    </source>
</evidence>
<feature type="compositionally biased region" description="Gly residues" evidence="1">
    <location>
        <begin position="362"/>
        <end position="374"/>
    </location>
</feature>
<keyword evidence="2" id="KW-0812">Transmembrane</keyword>
<sequence length="438" mass="45878">MPTRHFQRSPHARRVLLTAIAVIASTFLVTYPIAASALTPPSHRLRWPRLFLSASISHEPARTIGSFLLSVGVVPFAFAVFARKLELDLRRAQLREKTRTEDASERAKDVERLAFALHFVSLVGALGVCAAPSHVHRKTHTAFASAFFLGGAFAAACHYVVDVALANTCSARLRAFRGVFAAAPCVLAPLFILFRDSSDETLVAVACVSELAAMTCLCAYYASWAATFGSIVVVVGALDVVSARAPGDLEEGGGGGFDDLIDGEESLMRAETLLPSPFDTTSRSGSPRVARGGGGGGDENDDDDDDDGGDGDDVFTGSPSTPSRGGGYHSDDRRKPPTSPSHGVAGSLGRSGRNVGGIRDFSGGGGGGGGGGAGRHTPPDGFASPFRSDGRVLNGLRASPATPGVPRVDSSDRLYHQLHEPFMRRMEEERGTGGGGRS</sequence>
<dbReference type="Pfam" id="PF10277">
    <property type="entry name" value="Frag1"/>
    <property type="match status" value="1"/>
</dbReference>
<feature type="transmembrane region" description="Helical" evidence="2">
    <location>
        <begin position="61"/>
        <end position="82"/>
    </location>
</feature>
<feature type="compositionally biased region" description="Acidic residues" evidence="1">
    <location>
        <begin position="298"/>
        <end position="313"/>
    </location>
</feature>
<dbReference type="OMA" id="LHEPFMR"/>
<dbReference type="OrthoDB" id="10673553at2759"/>
<keyword evidence="2" id="KW-1133">Transmembrane helix</keyword>
<evidence type="ECO:0000256" key="2">
    <source>
        <dbReference type="SAM" id="Phobius"/>
    </source>
</evidence>
<name>C1N152_MICPC</name>
<evidence type="ECO:0000313" key="5">
    <source>
        <dbReference type="Proteomes" id="UP000001876"/>
    </source>
</evidence>
<accession>C1N152</accession>
<dbReference type="EMBL" id="GG663744">
    <property type="protein sequence ID" value="EEH54138.1"/>
    <property type="molecule type" value="Genomic_DNA"/>
</dbReference>
<keyword evidence="5" id="KW-1185">Reference proteome</keyword>
<dbReference type="KEGG" id="mpp:MICPUCDRAFT_51265"/>
<keyword evidence="2" id="KW-0472">Membrane</keyword>
<dbReference type="Proteomes" id="UP000001876">
    <property type="component" value="Unassembled WGS sequence"/>
</dbReference>
<feature type="region of interest" description="Disordered" evidence="1">
    <location>
        <begin position="274"/>
        <end position="438"/>
    </location>
</feature>
<feature type="transmembrane region" description="Helical" evidence="2">
    <location>
        <begin position="141"/>
        <end position="161"/>
    </location>
</feature>
<feature type="transmembrane region" description="Helical" evidence="2">
    <location>
        <begin position="113"/>
        <end position="135"/>
    </location>
</feature>
<feature type="transmembrane region" description="Helical" evidence="2">
    <location>
        <begin position="201"/>
        <end position="222"/>
    </location>
</feature>
<feature type="domain" description="CWH43-like N-terminal" evidence="3">
    <location>
        <begin position="19"/>
        <end position="229"/>
    </location>
</feature>
<feature type="transmembrane region" description="Helical" evidence="2">
    <location>
        <begin position="173"/>
        <end position="195"/>
    </location>
</feature>
<dbReference type="InterPro" id="IPR019402">
    <property type="entry name" value="CWH43_N"/>
</dbReference>